<dbReference type="Proteomes" id="UP000576969">
    <property type="component" value="Unassembled WGS sequence"/>
</dbReference>
<sequence>MGTTRVPYSSIERMSFSWASVPFEYLRSKRAIPSVRIVSAILAATVSGEPTYSAPSGPTSCWKRRRLYVGQPRSFPIVLYMPSNDGYASSHACWSVSAM</sequence>
<evidence type="ECO:0000313" key="2">
    <source>
        <dbReference type="Proteomes" id="UP000576969"/>
    </source>
</evidence>
<comment type="caution">
    <text evidence="1">The sequence shown here is derived from an EMBL/GenBank/DDBJ whole genome shotgun (WGS) entry which is preliminary data.</text>
</comment>
<dbReference type="EMBL" id="JACCBV010000001">
    <property type="protein sequence ID" value="NYE20358.1"/>
    <property type="molecule type" value="Genomic_DNA"/>
</dbReference>
<reference evidence="1 2" key="1">
    <citation type="submission" date="2020-07" db="EMBL/GenBank/DDBJ databases">
        <title>Sequencing the genomes of 1000 actinobacteria strains.</title>
        <authorList>
            <person name="Klenk H.-P."/>
        </authorList>
    </citation>
    <scope>NUCLEOTIDE SEQUENCE [LARGE SCALE GENOMIC DNA]</scope>
    <source>
        <strain evidence="1 2">DSM 24662</strain>
    </source>
</reference>
<evidence type="ECO:0000313" key="1">
    <source>
        <dbReference type="EMBL" id="NYE20358.1"/>
    </source>
</evidence>
<keyword evidence="2" id="KW-1185">Reference proteome</keyword>
<dbReference type="AlphaFoldDB" id="A0A7Y9GPM8"/>
<protein>
    <submittedName>
        <fullName evidence="1">Uncharacterized protein</fullName>
    </submittedName>
</protein>
<name>A0A7Y9GPM8_9MICO</name>
<organism evidence="1 2">
    <name type="scientific">Microbacterium immunditiarum</name>
    <dbReference type="NCBI Taxonomy" id="337480"/>
    <lineage>
        <taxon>Bacteria</taxon>
        <taxon>Bacillati</taxon>
        <taxon>Actinomycetota</taxon>
        <taxon>Actinomycetes</taxon>
        <taxon>Micrococcales</taxon>
        <taxon>Microbacteriaceae</taxon>
        <taxon>Microbacterium</taxon>
    </lineage>
</organism>
<accession>A0A7Y9GPM8</accession>
<gene>
    <name evidence="1" type="ORF">BJ991_002386</name>
</gene>
<proteinExistence type="predicted"/>